<gene>
    <name evidence="4" type="primary">kduD</name>
    <name evidence="4" type="ORF">PISL3812_03954</name>
</gene>
<evidence type="ECO:0000256" key="1">
    <source>
        <dbReference type="ARBA" id="ARBA00006484"/>
    </source>
</evidence>
<dbReference type="Gene3D" id="3.40.50.720">
    <property type="entry name" value="NAD(P)-binding Rossmann-like Domain"/>
    <property type="match status" value="1"/>
</dbReference>
<dbReference type="EMBL" id="CVMT01000003">
    <property type="protein sequence ID" value="CRG86941.1"/>
    <property type="molecule type" value="Genomic_DNA"/>
</dbReference>
<sequence length="261" mass="27353">MSTDYLLQVFSLTGKTAILTGATGGLGNSLALALAKAGASIVSIEVPGDPGSDALKKIISEEAGSSVRSFPCDLTKTADLRACYASIWEAGIIPDILVNCAGVVRVSACEHSTDDDMDLLISVNMKATYVSCQEFGRKLLDLNRPGKIINIASVTAFQANRYTGVYAATKGAVVQMTKAFSNEWANKNIQVNCISPGYMATPMTTVHTQDEAVLSYLLGRVPAARLGLPSDLEPAVLFLASPANTFTTGTSVTVDGGFCGK</sequence>
<dbReference type="AlphaFoldDB" id="A0A0U1LWA4"/>
<evidence type="ECO:0000256" key="2">
    <source>
        <dbReference type="ARBA" id="ARBA00022857"/>
    </source>
</evidence>
<dbReference type="STRING" id="28573.A0A0U1LWA4"/>
<keyword evidence="2" id="KW-0521">NADP</keyword>
<dbReference type="Proteomes" id="UP000054383">
    <property type="component" value="Unassembled WGS sequence"/>
</dbReference>
<dbReference type="PRINTS" id="PR00080">
    <property type="entry name" value="SDRFAMILY"/>
</dbReference>
<keyword evidence="3" id="KW-0560">Oxidoreductase</keyword>
<dbReference type="SUPFAM" id="SSF51735">
    <property type="entry name" value="NAD(P)-binding Rossmann-fold domains"/>
    <property type="match status" value="1"/>
</dbReference>
<accession>A0A0U1LWA4</accession>
<dbReference type="InterPro" id="IPR036291">
    <property type="entry name" value="NAD(P)-bd_dom_sf"/>
</dbReference>
<proteinExistence type="inferred from homology"/>
<dbReference type="InterPro" id="IPR002347">
    <property type="entry name" value="SDR_fam"/>
</dbReference>
<dbReference type="PROSITE" id="PS00061">
    <property type="entry name" value="ADH_SHORT"/>
    <property type="match status" value="1"/>
</dbReference>
<reference evidence="4 5" key="1">
    <citation type="submission" date="2015-04" db="EMBL/GenBank/DDBJ databases">
        <authorList>
            <person name="Syromyatnikov M.Y."/>
            <person name="Popov V.N."/>
        </authorList>
    </citation>
    <scope>NUCLEOTIDE SEQUENCE [LARGE SCALE GENOMIC DNA]</scope>
    <source>
        <strain evidence="4">WF-38-12</strain>
    </source>
</reference>
<protein>
    <submittedName>
        <fullName evidence="4">2-deoxy-D-gluconate 3-dehydrogenase</fullName>
    </submittedName>
</protein>
<keyword evidence="5" id="KW-1185">Reference proteome</keyword>
<evidence type="ECO:0000313" key="5">
    <source>
        <dbReference type="Proteomes" id="UP000054383"/>
    </source>
</evidence>
<evidence type="ECO:0000256" key="3">
    <source>
        <dbReference type="ARBA" id="ARBA00023002"/>
    </source>
</evidence>
<dbReference type="PRINTS" id="PR00081">
    <property type="entry name" value="GDHRDH"/>
</dbReference>
<dbReference type="OMA" id="CAGINRR"/>
<dbReference type="InterPro" id="IPR020904">
    <property type="entry name" value="Sc_DH/Rdtase_CS"/>
</dbReference>
<organism evidence="4 5">
    <name type="scientific">Talaromyces islandicus</name>
    <name type="common">Penicillium islandicum</name>
    <dbReference type="NCBI Taxonomy" id="28573"/>
    <lineage>
        <taxon>Eukaryota</taxon>
        <taxon>Fungi</taxon>
        <taxon>Dikarya</taxon>
        <taxon>Ascomycota</taxon>
        <taxon>Pezizomycotina</taxon>
        <taxon>Eurotiomycetes</taxon>
        <taxon>Eurotiomycetidae</taxon>
        <taxon>Eurotiales</taxon>
        <taxon>Trichocomaceae</taxon>
        <taxon>Talaromyces</taxon>
        <taxon>Talaromyces sect. Islandici</taxon>
    </lineage>
</organism>
<dbReference type="PANTHER" id="PTHR42760">
    <property type="entry name" value="SHORT-CHAIN DEHYDROGENASES/REDUCTASES FAMILY MEMBER"/>
    <property type="match status" value="1"/>
</dbReference>
<name>A0A0U1LWA4_TALIS</name>
<dbReference type="PANTHER" id="PTHR42760:SF5">
    <property type="entry name" value="2-DEHYDRO-3-DEOXY-D-GLUCONATE 5-DEHYDROGENASE"/>
    <property type="match status" value="1"/>
</dbReference>
<comment type="similarity">
    <text evidence="1">Belongs to the short-chain dehydrogenases/reductases (SDR) family.</text>
</comment>
<evidence type="ECO:0000313" key="4">
    <source>
        <dbReference type="EMBL" id="CRG86941.1"/>
    </source>
</evidence>
<dbReference type="Pfam" id="PF13561">
    <property type="entry name" value="adh_short_C2"/>
    <property type="match status" value="1"/>
</dbReference>
<dbReference type="OrthoDB" id="4223069at2759"/>
<dbReference type="FunFam" id="3.40.50.720:FF:000084">
    <property type="entry name" value="Short-chain dehydrogenase reductase"/>
    <property type="match status" value="1"/>
</dbReference>
<dbReference type="GO" id="GO:0016616">
    <property type="term" value="F:oxidoreductase activity, acting on the CH-OH group of donors, NAD or NADP as acceptor"/>
    <property type="evidence" value="ECO:0007669"/>
    <property type="project" value="TreeGrafter"/>
</dbReference>